<organism evidence="2 3">
    <name type="scientific">Simplicispira metamorpha</name>
    <dbReference type="NCBI Taxonomy" id="80881"/>
    <lineage>
        <taxon>Bacteria</taxon>
        <taxon>Pseudomonadati</taxon>
        <taxon>Pseudomonadota</taxon>
        <taxon>Betaproteobacteria</taxon>
        <taxon>Burkholderiales</taxon>
        <taxon>Comamonadaceae</taxon>
        <taxon>Simplicispira</taxon>
    </lineage>
</organism>
<dbReference type="InterPro" id="IPR012337">
    <property type="entry name" value="RNaseH-like_sf"/>
</dbReference>
<evidence type="ECO:0000313" key="2">
    <source>
        <dbReference type="EMBL" id="TCP15968.1"/>
    </source>
</evidence>
<keyword evidence="3" id="KW-1185">Reference proteome</keyword>
<dbReference type="Pfam" id="PF13276">
    <property type="entry name" value="HTH_21"/>
    <property type="match status" value="1"/>
</dbReference>
<dbReference type="PANTHER" id="PTHR46889:SF4">
    <property type="entry name" value="TRANSPOSASE INSO FOR INSERTION SEQUENCE ELEMENT IS911B-RELATED"/>
    <property type="match status" value="1"/>
</dbReference>
<dbReference type="Pfam" id="PF00665">
    <property type="entry name" value="rve"/>
    <property type="match status" value="1"/>
</dbReference>
<feature type="domain" description="Integrase catalytic" evidence="1">
    <location>
        <begin position="90"/>
        <end position="175"/>
    </location>
</feature>
<dbReference type="Gene3D" id="3.30.420.10">
    <property type="entry name" value="Ribonuclease H-like superfamily/Ribonuclease H"/>
    <property type="match status" value="1"/>
</dbReference>
<dbReference type="GO" id="GO:0015074">
    <property type="term" value="P:DNA integration"/>
    <property type="evidence" value="ECO:0007669"/>
    <property type="project" value="InterPro"/>
</dbReference>
<comment type="caution">
    <text evidence="2">The sequence shown here is derived from an EMBL/GenBank/DDBJ whole genome shotgun (WGS) entry which is preliminary data.</text>
</comment>
<dbReference type="InterPro" id="IPR001584">
    <property type="entry name" value="Integrase_cat-core"/>
</dbReference>
<dbReference type="PANTHER" id="PTHR46889">
    <property type="entry name" value="TRANSPOSASE INSF FOR INSERTION SEQUENCE IS3B-RELATED"/>
    <property type="match status" value="1"/>
</dbReference>
<dbReference type="InterPro" id="IPR048020">
    <property type="entry name" value="Transpos_IS3"/>
</dbReference>
<accession>A0A4R2N5A3</accession>
<dbReference type="NCBIfam" id="NF033516">
    <property type="entry name" value="transpos_IS3"/>
    <property type="match status" value="1"/>
</dbReference>
<name>A0A4R2N5A3_9BURK</name>
<gene>
    <name evidence="2" type="ORF">EV674_12239</name>
</gene>
<proteinExistence type="predicted"/>
<evidence type="ECO:0000313" key="3">
    <source>
        <dbReference type="Proteomes" id="UP000295182"/>
    </source>
</evidence>
<evidence type="ECO:0000259" key="1">
    <source>
        <dbReference type="PROSITE" id="PS50994"/>
    </source>
</evidence>
<dbReference type="InterPro" id="IPR050900">
    <property type="entry name" value="Transposase_IS3/IS150/IS904"/>
</dbReference>
<reference evidence="2 3" key="1">
    <citation type="submission" date="2019-03" db="EMBL/GenBank/DDBJ databases">
        <title>Genomic Encyclopedia of Type Strains, Phase IV (KMG-IV): sequencing the most valuable type-strain genomes for metagenomic binning, comparative biology and taxonomic classification.</title>
        <authorList>
            <person name="Goeker M."/>
        </authorList>
    </citation>
    <scope>NUCLEOTIDE SEQUENCE [LARGE SCALE GENOMIC DNA]</scope>
    <source>
        <strain evidence="2 3">DSM 1837</strain>
    </source>
</reference>
<protein>
    <submittedName>
        <fullName evidence="2">Integrase-like protein</fullName>
    </submittedName>
</protein>
<dbReference type="AlphaFoldDB" id="A0A4R2N5A3"/>
<dbReference type="EMBL" id="SLXH01000022">
    <property type="protein sequence ID" value="TCP15968.1"/>
    <property type="molecule type" value="Genomic_DNA"/>
</dbReference>
<dbReference type="InterPro" id="IPR025948">
    <property type="entry name" value="HTH-like_dom"/>
</dbReference>
<sequence>MVIPMARWTALMGTTPCARALANEALSEQIREVFVASDATYGMPRVRAELTETGVVASRKRIARLMRDGGMRGVSRRRGYVVTTERNKRQRPAPDLVNRQFVASDINELWVADMTYIPTWAGFIYLAVVLDVYSRKVVGWAFGEHMMADLVVAALNMALHTRKPGSVIHHSDQGSPIHQPGLWQPLRISCFSLVRPSNNVPARYFWQPLRISCFSLE</sequence>
<dbReference type="GO" id="GO:0003676">
    <property type="term" value="F:nucleic acid binding"/>
    <property type="evidence" value="ECO:0007669"/>
    <property type="project" value="InterPro"/>
</dbReference>
<dbReference type="PROSITE" id="PS50994">
    <property type="entry name" value="INTEGRASE"/>
    <property type="match status" value="1"/>
</dbReference>
<dbReference type="SUPFAM" id="SSF53098">
    <property type="entry name" value="Ribonuclease H-like"/>
    <property type="match status" value="1"/>
</dbReference>
<dbReference type="Proteomes" id="UP000295182">
    <property type="component" value="Unassembled WGS sequence"/>
</dbReference>
<dbReference type="InterPro" id="IPR036397">
    <property type="entry name" value="RNaseH_sf"/>
</dbReference>